<feature type="compositionally biased region" description="Polar residues" evidence="1">
    <location>
        <begin position="186"/>
        <end position="197"/>
    </location>
</feature>
<comment type="caution">
    <text evidence="2">The sequence shown here is derived from an EMBL/GenBank/DDBJ whole genome shotgun (WGS) entry which is preliminary data.</text>
</comment>
<dbReference type="Proteomes" id="UP000192257">
    <property type="component" value="Unassembled WGS sequence"/>
</dbReference>
<feature type="non-terminal residue" evidence="2">
    <location>
        <position position="300"/>
    </location>
</feature>
<gene>
    <name evidence="2" type="ORF">TM35_000621210</name>
</gene>
<dbReference type="RefSeq" id="XP_028877713.1">
    <property type="nucleotide sequence ID" value="XM_029031007.1"/>
</dbReference>
<organism evidence="2 3">
    <name type="scientific">Trypanosoma theileri</name>
    <dbReference type="NCBI Taxonomy" id="67003"/>
    <lineage>
        <taxon>Eukaryota</taxon>
        <taxon>Discoba</taxon>
        <taxon>Euglenozoa</taxon>
        <taxon>Kinetoplastea</taxon>
        <taxon>Metakinetoplastina</taxon>
        <taxon>Trypanosomatida</taxon>
        <taxon>Trypanosomatidae</taxon>
        <taxon>Trypanosoma</taxon>
    </lineage>
</organism>
<evidence type="ECO:0000256" key="1">
    <source>
        <dbReference type="SAM" id="MobiDB-lite"/>
    </source>
</evidence>
<dbReference type="AlphaFoldDB" id="A0A1X0NG59"/>
<evidence type="ECO:0000313" key="2">
    <source>
        <dbReference type="EMBL" id="ORC83647.1"/>
    </source>
</evidence>
<feature type="compositionally biased region" description="Low complexity" evidence="1">
    <location>
        <begin position="249"/>
        <end position="261"/>
    </location>
</feature>
<dbReference type="EMBL" id="NBCO01000062">
    <property type="protein sequence ID" value="ORC83647.1"/>
    <property type="molecule type" value="Genomic_DNA"/>
</dbReference>
<feature type="compositionally biased region" description="Polar residues" evidence="1">
    <location>
        <begin position="107"/>
        <end position="136"/>
    </location>
</feature>
<reference evidence="2 3" key="1">
    <citation type="submission" date="2017-03" db="EMBL/GenBank/DDBJ databases">
        <title>An alternative strategy for trypanosome survival in the mammalian bloodstream revealed through genome and transcriptome analysis of the ubiquitous bovine parasite Trypanosoma (Megatrypanum) theileri.</title>
        <authorList>
            <person name="Kelly S."/>
            <person name="Ivens A."/>
            <person name="Mott A."/>
            <person name="O'Neill E."/>
            <person name="Emms D."/>
            <person name="Macleod O."/>
            <person name="Voorheis P."/>
            <person name="Matthews J."/>
            <person name="Matthews K."/>
            <person name="Carrington M."/>
        </authorList>
    </citation>
    <scope>NUCLEOTIDE SEQUENCE [LARGE SCALE GENOMIC DNA]</scope>
    <source>
        <strain evidence="2">Edinburgh</strain>
    </source>
</reference>
<keyword evidence="3" id="KW-1185">Reference proteome</keyword>
<proteinExistence type="predicted"/>
<dbReference type="GeneID" id="39990787"/>
<feature type="region of interest" description="Disordered" evidence="1">
    <location>
        <begin position="1"/>
        <end position="281"/>
    </location>
</feature>
<evidence type="ECO:0000313" key="3">
    <source>
        <dbReference type="Proteomes" id="UP000192257"/>
    </source>
</evidence>
<protein>
    <submittedName>
        <fullName evidence="2">Uncharacterized protein</fullName>
    </submittedName>
</protein>
<name>A0A1X0NG59_9TRYP</name>
<feature type="compositionally biased region" description="Low complexity" evidence="1">
    <location>
        <begin position="63"/>
        <end position="75"/>
    </location>
</feature>
<dbReference type="VEuPathDB" id="TriTrypDB:TM35_000621210"/>
<feature type="compositionally biased region" description="Polar residues" evidence="1">
    <location>
        <begin position="205"/>
        <end position="248"/>
    </location>
</feature>
<sequence length="300" mass="29913">MAAAEAQPEPESVSTCKDGDSSGSCPAAGAPRPAATPPGDVNACPPGKSDPTCTPSVSKPEVASPDDCADSSGADSCRKTDLDAQEHCPSGESGCKNEPQDAALAKSNENSGINGSERQGLTGQSHPVTDQGSHTDAGQEDRANPSVAVVTPAEPETRDTQSRNGSQDAASSPARGTGGAPAADGQTGSNVVSTTEEGESKQGSETEQPSSSNTSATGSDVGSNAATTENGTSSAESESPSIQESAGNTDTDTTTTTTTTTLPPELTNNKKGDADSSSSISSSVWVRVPLLIVVTLSCIL</sequence>
<accession>A0A1X0NG59</accession>
<feature type="compositionally biased region" description="Basic and acidic residues" evidence="1">
    <location>
        <begin position="76"/>
        <end position="86"/>
    </location>
</feature>
<feature type="compositionally biased region" description="Low complexity" evidence="1">
    <location>
        <begin position="21"/>
        <end position="40"/>
    </location>
</feature>